<protein>
    <submittedName>
        <fullName evidence="1">Uncharacterized protein</fullName>
    </submittedName>
</protein>
<dbReference type="Proteomes" id="UP001486808">
    <property type="component" value="Unassembled WGS sequence"/>
</dbReference>
<gene>
    <name evidence="1" type="ORF">NBRC116187_08400</name>
</gene>
<reference evidence="1 2" key="1">
    <citation type="submission" date="2024-04" db="EMBL/GenBank/DDBJ databases">
        <title>Draft genome sequence of Halopseudomonas sabulinigri NBRC 116187.</title>
        <authorList>
            <person name="Miyakawa T."/>
            <person name="Kusuya Y."/>
            <person name="Miura T."/>
        </authorList>
    </citation>
    <scope>NUCLEOTIDE SEQUENCE [LARGE SCALE GENOMIC DNA]</scope>
    <source>
        <strain evidence="1 2">4NH20-0042</strain>
    </source>
</reference>
<organism evidence="1 2">
    <name type="scientific">Halopseudomonas sabulinigri</name>
    <dbReference type="NCBI Taxonomy" id="472181"/>
    <lineage>
        <taxon>Bacteria</taxon>
        <taxon>Pseudomonadati</taxon>
        <taxon>Pseudomonadota</taxon>
        <taxon>Gammaproteobacteria</taxon>
        <taxon>Pseudomonadales</taxon>
        <taxon>Pseudomonadaceae</taxon>
        <taxon>Halopseudomonas</taxon>
    </lineage>
</organism>
<proteinExistence type="predicted"/>
<accession>A0ABP9ZM02</accession>
<comment type="caution">
    <text evidence="1">The sequence shown here is derived from an EMBL/GenBank/DDBJ whole genome shotgun (WGS) entry which is preliminary data.</text>
</comment>
<dbReference type="EMBL" id="BAABWD010000001">
    <property type="protein sequence ID" value="GAA6130480.1"/>
    <property type="molecule type" value="Genomic_DNA"/>
</dbReference>
<evidence type="ECO:0000313" key="2">
    <source>
        <dbReference type="Proteomes" id="UP001486808"/>
    </source>
</evidence>
<name>A0ABP9ZM02_9GAMM</name>
<keyword evidence="2" id="KW-1185">Reference proteome</keyword>
<sequence>MGTLLGKQLGNGFADTTAGAGDQGYLAVEIKKLGLLHGGILVVCGPAGPSERVQPYPVLAGEVLMQSANLIHHHARNKDVGV</sequence>
<evidence type="ECO:0000313" key="1">
    <source>
        <dbReference type="EMBL" id="GAA6130480.1"/>
    </source>
</evidence>